<dbReference type="PROSITE" id="PS51354">
    <property type="entry name" value="GLUTAREDOXIN_2"/>
    <property type="match status" value="1"/>
</dbReference>
<dbReference type="Pfam" id="PF00462">
    <property type="entry name" value="Glutaredoxin"/>
    <property type="match status" value="1"/>
</dbReference>
<dbReference type="SUPFAM" id="SSF52833">
    <property type="entry name" value="Thioredoxin-like"/>
    <property type="match status" value="1"/>
</dbReference>
<dbReference type="Proteomes" id="UP000773614">
    <property type="component" value="Unassembled WGS sequence"/>
</dbReference>
<dbReference type="EMBL" id="SPKJ01000079">
    <property type="protein sequence ID" value="MYZ49533.1"/>
    <property type="molecule type" value="Genomic_DNA"/>
</dbReference>
<dbReference type="Gene3D" id="3.40.30.10">
    <property type="entry name" value="Glutaredoxin"/>
    <property type="match status" value="1"/>
</dbReference>
<keyword evidence="5" id="KW-0676">Redox-active center</keyword>
<dbReference type="AlphaFoldDB" id="A0A964WUZ6"/>
<sequence length="95" mass="10703">MTDRPPDPASTLMQVTIYTRQFCGYCTAAKRLLSDKGVAFEEKDATSAPELRREMIERSGRFTFPQIFIGDRHVGGCDDLYLLDRRGELDALLTG</sequence>
<dbReference type="GO" id="GO:0045454">
    <property type="term" value="P:cell redox homeostasis"/>
    <property type="evidence" value="ECO:0007669"/>
    <property type="project" value="InterPro"/>
</dbReference>
<dbReference type="CDD" id="cd03418">
    <property type="entry name" value="GRX_GRXb_1_3_like"/>
    <property type="match status" value="1"/>
</dbReference>
<dbReference type="InterPro" id="IPR036249">
    <property type="entry name" value="Thioredoxin-like_sf"/>
</dbReference>
<reference evidence="7" key="1">
    <citation type="submission" date="2019-03" db="EMBL/GenBank/DDBJ databases">
        <title>Afifella sp. nov., isolated from activated sludge.</title>
        <authorList>
            <person name="Li Q."/>
            <person name="Liu Y."/>
        </authorList>
    </citation>
    <scope>NUCLEOTIDE SEQUENCE</scope>
    <source>
        <strain evidence="7">L72</strain>
    </source>
</reference>
<evidence type="ECO:0000313" key="8">
    <source>
        <dbReference type="Proteomes" id="UP000773614"/>
    </source>
</evidence>
<evidence type="ECO:0000256" key="3">
    <source>
        <dbReference type="ARBA" id="ARBA00022448"/>
    </source>
</evidence>
<dbReference type="GO" id="GO:0015038">
    <property type="term" value="F:glutathione disulfide oxidoreductase activity"/>
    <property type="evidence" value="ECO:0007669"/>
    <property type="project" value="UniProtKB-UniRule"/>
</dbReference>
<comment type="caution">
    <text evidence="7">The sequence shown here is derived from an EMBL/GenBank/DDBJ whole genome shotgun (WGS) entry which is preliminary data.</text>
</comment>
<dbReference type="GO" id="GO:0009055">
    <property type="term" value="F:electron transfer activity"/>
    <property type="evidence" value="ECO:0007669"/>
    <property type="project" value="TreeGrafter"/>
</dbReference>
<gene>
    <name evidence="7" type="primary">grxC</name>
    <name evidence="7" type="ORF">E4O86_17625</name>
</gene>
<protein>
    <recommendedName>
        <fullName evidence="5">Glutaredoxin</fullName>
    </recommendedName>
</protein>
<evidence type="ECO:0000256" key="2">
    <source>
        <dbReference type="ARBA" id="ARBA00007787"/>
    </source>
</evidence>
<name>A0A964WUZ6_9HYPH</name>
<evidence type="ECO:0000259" key="6">
    <source>
        <dbReference type="Pfam" id="PF00462"/>
    </source>
</evidence>
<evidence type="ECO:0000256" key="4">
    <source>
        <dbReference type="ARBA" id="ARBA00022982"/>
    </source>
</evidence>
<dbReference type="PANTHER" id="PTHR34386">
    <property type="entry name" value="GLUTAREDOXIN"/>
    <property type="match status" value="1"/>
</dbReference>
<comment type="function">
    <text evidence="1 5">Has a glutathione-disulfide oxidoreductase activity in the presence of NADPH and glutathione reductase. Reduces low molecular weight disulfides and proteins.</text>
</comment>
<accession>A0A964WUZ6</accession>
<dbReference type="InterPro" id="IPR002109">
    <property type="entry name" value="Glutaredoxin"/>
</dbReference>
<feature type="domain" description="Glutaredoxin" evidence="6">
    <location>
        <begin position="15"/>
        <end position="74"/>
    </location>
</feature>
<comment type="similarity">
    <text evidence="2 5">Belongs to the glutaredoxin family.</text>
</comment>
<evidence type="ECO:0000256" key="1">
    <source>
        <dbReference type="ARBA" id="ARBA00002549"/>
    </source>
</evidence>
<keyword evidence="3 5" id="KW-0813">Transport</keyword>
<dbReference type="PANTHER" id="PTHR34386:SF1">
    <property type="entry name" value="GLUTAREDOXIN-LIKE PROTEIN NRDH"/>
    <property type="match status" value="1"/>
</dbReference>
<proteinExistence type="inferred from homology"/>
<dbReference type="OrthoDB" id="9814618at2"/>
<keyword evidence="8" id="KW-1185">Reference proteome</keyword>
<dbReference type="NCBIfam" id="TIGR02181">
    <property type="entry name" value="GRX_bact"/>
    <property type="match status" value="1"/>
</dbReference>
<keyword evidence="5" id="KW-0963">Cytoplasm</keyword>
<dbReference type="InterPro" id="IPR011900">
    <property type="entry name" value="GRX_bact"/>
</dbReference>
<dbReference type="InterPro" id="IPR014025">
    <property type="entry name" value="Glutaredoxin_subgr"/>
</dbReference>
<evidence type="ECO:0000313" key="7">
    <source>
        <dbReference type="EMBL" id="MYZ49533.1"/>
    </source>
</evidence>
<organism evidence="7 8">
    <name type="scientific">Propylenella binzhouense</name>
    <dbReference type="NCBI Taxonomy" id="2555902"/>
    <lineage>
        <taxon>Bacteria</taxon>
        <taxon>Pseudomonadati</taxon>
        <taxon>Pseudomonadota</taxon>
        <taxon>Alphaproteobacteria</taxon>
        <taxon>Hyphomicrobiales</taxon>
        <taxon>Propylenellaceae</taxon>
        <taxon>Propylenella</taxon>
    </lineage>
</organism>
<evidence type="ECO:0000256" key="5">
    <source>
        <dbReference type="RuleBase" id="RU364065"/>
    </source>
</evidence>
<keyword evidence="4 5" id="KW-0249">Electron transport</keyword>
<dbReference type="InterPro" id="IPR051548">
    <property type="entry name" value="Grx-like_ET"/>
</dbReference>
<dbReference type="PRINTS" id="PR00160">
    <property type="entry name" value="GLUTAREDOXIN"/>
</dbReference>